<dbReference type="GO" id="GO:0009102">
    <property type="term" value="P:biotin biosynthetic process"/>
    <property type="evidence" value="ECO:0007669"/>
    <property type="project" value="TreeGrafter"/>
</dbReference>
<evidence type="ECO:0000256" key="1">
    <source>
        <dbReference type="ARBA" id="ARBA00001933"/>
    </source>
</evidence>
<dbReference type="Gene3D" id="3.40.640.10">
    <property type="entry name" value="Type I PLP-dependent aspartate aminotransferase-like (Major domain)"/>
    <property type="match status" value="1"/>
</dbReference>
<dbReference type="PANTHER" id="PTHR13693:SF100">
    <property type="entry name" value="8-AMINO-7-OXONONANOATE SYNTHASE"/>
    <property type="match status" value="1"/>
</dbReference>
<dbReference type="InterPro" id="IPR050087">
    <property type="entry name" value="AON_synthase_class-II"/>
</dbReference>
<evidence type="ECO:0000256" key="2">
    <source>
        <dbReference type="ARBA" id="ARBA00022679"/>
    </source>
</evidence>
<reference evidence="6" key="1">
    <citation type="submission" date="2016-10" db="EMBL/GenBank/DDBJ databases">
        <authorList>
            <person name="Varghese N."/>
            <person name="Submissions S."/>
        </authorList>
    </citation>
    <scope>NUCLEOTIDE SEQUENCE [LARGE SCALE GENOMIC DNA]</scope>
    <source>
        <strain evidence="6">DSM 13078</strain>
    </source>
</reference>
<dbReference type="InterPro" id="IPR015424">
    <property type="entry name" value="PyrdxlP-dep_Trfase"/>
</dbReference>
<feature type="domain" description="Aminotransferase class I/classII large" evidence="4">
    <location>
        <begin position="82"/>
        <end position="427"/>
    </location>
</feature>
<dbReference type="InterPro" id="IPR015422">
    <property type="entry name" value="PyrdxlP-dep_Trfase_small"/>
</dbReference>
<evidence type="ECO:0000313" key="5">
    <source>
        <dbReference type="EMBL" id="SFC40396.1"/>
    </source>
</evidence>
<organism evidence="5 6">
    <name type="scientific">Natronobacterium haloterrestre</name>
    <name type="common">Halobiforma haloterrestris</name>
    <dbReference type="NCBI Taxonomy" id="148448"/>
    <lineage>
        <taxon>Archaea</taxon>
        <taxon>Methanobacteriati</taxon>
        <taxon>Methanobacteriota</taxon>
        <taxon>Stenosarchaea group</taxon>
        <taxon>Halobacteria</taxon>
        <taxon>Halobacteriales</taxon>
        <taxon>Natrialbaceae</taxon>
        <taxon>Natronobacterium</taxon>
    </lineage>
</organism>
<keyword evidence="2 5" id="KW-0808">Transferase</keyword>
<dbReference type="GO" id="GO:0030170">
    <property type="term" value="F:pyridoxal phosphate binding"/>
    <property type="evidence" value="ECO:0007669"/>
    <property type="project" value="InterPro"/>
</dbReference>
<dbReference type="Proteomes" id="UP000199161">
    <property type="component" value="Unassembled WGS sequence"/>
</dbReference>
<gene>
    <name evidence="5" type="ORF">SAMN05444422_1085</name>
</gene>
<keyword evidence="6" id="KW-1185">Reference proteome</keyword>
<dbReference type="EMBL" id="FOKW01000008">
    <property type="protein sequence ID" value="SFC40396.1"/>
    <property type="molecule type" value="Genomic_DNA"/>
</dbReference>
<comment type="cofactor">
    <cofactor evidence="1">
        <name>pyridoxal 5'-phosphate</name>
        <dbReference type="ChEBI" id="CHEBI:597326"/>
    </cofactor>
</comment>
<dbReference type="GO" id="GO:0008710">
    <property type="term" value="F:8-amino-7-oxononanoate synthase activity"/>
    <property type="evidence" value="ECO:0007669"/>
    <property type="project" value="TreeGrafter"/>
</dbReference>
<dbReference type="Pfam" id="PF00155">
    <property type="entry name" value="Aminotran_1_2"/>
    <property type="match status" value="1"/>
</dbReference>
<dbReference type="PANTHER" id="PTHR13693">
    <property type="entry name" value="CLASS II AMINOTRANSFERASE/8-AMINO-7-OXONONANOATE SYNTHASE"/>
    <property type="match status" value="1"/>
</dbReference>
<dbReference type="InterPro" id="IPR015421">
    <property type="entry name" value="PyrdxlP-dep_Trfase_major"/>
</dbReference>
<evidence type="ECO:0000313" key="6">
    <source>
        <dbReference type="Proteomes" id="UP000199161"/>
    </source>
</evidence>
<sequence length="437" mass="46189">MVIARGMCRTLTLERNRESKTNPRTRFTRMEDRGFDLEGRVASLEGDEHRRALSPADRVAERGYFAPPAGGDLPVLESEETLVFGSNNYLGLTDDQRVQNAVRQAAAAVGTGAGASRLRTGDTLVHHDLERQLAETEGTDRVLAFSSRYAAAVGTITALEPDVVFADEAIHASLVDGCRLAGAERVTYDHCDPGSLEAALEQRARAAGSPEADGTAENAWLIVTSTVFGVDGTVAPLSAICDLADEFGAWIAVDETHATGLYAGGGGVVQAEGLEDRIHVQLGSLSTALASQGGYVAGSDALIECLVRDCRSFAAAYGLAPTAAAAASEALHRARYGSARERIWENVAHLRDGLETLGVEALGDSQILTVPVGDRSDAVAVADGIRERDVVVPAVEPIRVPDAQWRLRITPMATHEPDDVVACLEAIQAAGEEVGVL</sequence>
<dbReference type="InterPro" id="IPR004839">
    <property type="entry name" value="Aminotransferase_I/II_large"/>
</dbReference>
<evidence type="ECO:0000259" key="4">
    <source>
        <dbReference type="Pfam" id="PF00155"/>
    </source>
</evidence>
<name>A0A1I1IVW4_NATHA</name>
<dbReference type="AlphaFoldDB" id="A0A1I1IVW4"/>
<protein>
    <submittedName>
        <fullName evidence="5">Glycine C-acetyltransferase/8-amino-7-oxononanoate synthase</fullName>
    </submittedName>
</protein>
<accession>A0A1I1IVW4</accession>
<dbReference type="SUPFAM" id="SSF53383">
    <property type="entry name" value="PLP-dependent transferases"/>
    <property type="match status" value="1"/>
</dbReference>
<dbReference type="Gene3D" id="3.90.1150.10">
    <property type="entry name" value="Aspartate Aminotransferase, domain 1"/>
    <property type="match status" value="1"/>
</dbReference>
<keyword evidence="3" id="KW-0663">Pyridoxal phosphate</keyword>
<proteinExistence type="predicted"/>
<evidence type="ECO:0000256" key="3">
    <source>
        <dbReference type="ARBA" id="ARBA00022898"/>
    </source>
</evidence>